<dbReference type="FunCoup" id="Q753K5">
    <property type="interactions" value="354"/>
</dbReference>
<feature type="domain" description="Utp8 beta-propeller" evidence="1">
    <location>
        <begin position="1"/>
        <end position="371"/>
    </location>
</feature>
<evidence type="ECO:0000259" key="2">
    <source>
        <dbReference type="Pfam" id="PF22542"/>
    </source>
</evidence>
<gene>
    <name evidence="3" type="ORF">AGOS_AFR307C</name>
</gene>
<dbReference type="HOGENOM" id="CLU_024075_0_0_1"/>
<feature type="domain" description="Utp8 C-terminal" evidence="2">
    <location>
        <begin position="380"/>
        <end position="649"/>
    </location>
</feature>
<dbReference type="Pfam" id="PF10395">
    <property type="entry name" value="Utp8_b_propeller"/>
    <property type="match status" value="1"/>
</dbReference>
<dbReference type="RefSeq" id="NP_985854.1">
    <property type="nucleotide sequence ID" value="NM_211209.1"/>
</dbReference>
<dbReference type="KEGG" id="ago:AGOS_AFR307C"/>
<protein>
    <submittedName>
        <fullName evidence="3">AFR307Cp</fullName>
    </submittedName>
</protein>
<dbReference type="Proteomes" id="UP000000591">
    <property type="component" value="Chromosome VI"/>
</dbReference>
<dbReference type="OMA" id="IVTCPNL"/>
<organism evidence="3 4">
    <name type="scientific">Eremothecium gossypii (strain ATCC 10895 / CBS 109.51 / FGSC 9923 / NRRL Y-1056)</name>
    <name type="common">Yeast</name>
    <name type="synonym">Ashbya gossypii</name>
    <dbReference type="NCBI Taxonomy" id="284811"/>
    <lineage>
        <taxon>Eukaryota</taxon>
        <taxon>Fungi</taxon>
        <taxon>Dikarya</taxon>
        <taxon>Ascomycota</taxon>
        <taxon>Saccharomycotina</taxon>
        <taxon>Saccharomycetes</taxon>
        <taxon>Saccharomycetales</taxon>
        <taxon>Saccharomycetaceae</taxon>
        <taxon>Eremothecium</taxon>
    </lineage>
</organism>
<dbReference type="InParanoid" id="Q753K5"/>
<dbReference type="EMBL" id="AE016819">
    <property type="protein sequence ID" value="AAS53678.1"/>
    <property type="molecule type" value="Genomic_DNA"/>
</dbReference>
<proteinExistence type="predicted"/>
<dbReference type="InterPro" id="IPR018843">
    <property type="entry name" value="Utp8_b-prop"/>
</dbReference>
<sequence length="650" mass="72516">MAYIAQPFRLANLPKISSLNNYAQQTSYLQVADVLEPTSNTVTVGVSGSSISQYVINPTPKLVYNIPIPSTNVVTGCDVLAMSDGAELWSYALTANGKVHTLHAVLRKAGAAPQETGLDASEDEHFKQTLKGRVVRVRILSACKRIMVVLDCGLIQTYDYQLQLLHSLDISYTNVGLVEYFTDSAGKDYMFVLCDIQNKKTCYKLFQLNHSAENLPITELNSVILEDFALAESKMVYQFGKLYRLVDSKMYVYSLPHFQLSHCVPLPFVRKDDQVSLQAISTNRLLLTCCNKIFLLDLLHNAILYERELSNIKFFQLLRAAVIPGTTPGESNRTFAIGVSTKQGSNPSSALDVVTIAVGTGTLKDSLGKGFLSGEHRRTEALKPLFGTDDDESPNIDFAAILAELTSRTTPKAFDSIFYKRLGPKKEYYTEHDRFINNSEFLAGILDHIFATFADEFPKALIYLLTHPLFPSSHTKGLLPKLKAHPRLFKQAVVTCPNLPLDELLHELFTVLNDELSLDLSLRVLQEFTKEDIKQGIRELSRVDLHNFLNFVIKDSTDVEERQKAKPQLFQLLSLVIDAVGLLALEGDILHRLSAFIDSQVAVADQLVELLYLLENSSTKKGKHLNSVTRLDESPVAATIPLYSVEYLDS</sequence>
<reference evidence="4" key="2">
    <citation type="journal article" date="2013" name="G3 (Bethesda)">
        <title>Genomes of Ashbya fungi isolated from insects reveal four mating-type loci, numerous translocations, lack of transposons, and distinct gene duplications.</title>
        <authorList>
            <person name="Dietrich F.S."/>
            <person name="Voegeli S."/>
            <person name="Kuo S."/>
            <person name="Philippsen P."/>
        </authorList>
    </citation>
    <scope>GENOME REANNOTATION</scope>
    <source>
        <strain evidence="4">ATCC 10895 / CBS 109.51 / FGSC 9923 / NRRL Y-1056</strain>
    </source>
</reference>
<dbReference type="eggNOG" id="ENOG502QQ4S">
    <property type="taxonomic scope" value="Eukaryota"/>
</dbReference>
<dbReference type="OrthoDB" id="4055624at2759"/>
<dbReference type="InterPro" id="IPR053881">
    <property type="entry name" value="Utp8_C"/>
</dbReference>
<dbReference type="GeneID" id="4622118"/>
<dbReference type="Pfam" id="PF22542">
    <property type="entry name" value="Utp8_C"/>
    <property type="match status" value="1"/>
</dbReference>
<accession>Q753K5</accession>
<evidence type="ECO:0000259" key="1">
    <source>
        <dbReference type="Pfam" id="PF10395"/>
    </source>
</evidence>
<reference evidence="3 4" key="1">
    <citation type="journal article" date="2004" name="Science">
        <title>The Ashbya gossypii genome as a tool for mapping the ancient Saccharomyces cerevisiae genome.</title>
        <authorList>
            <person name="Dietrich F.S."/>
            <person name="Voegeli S."/>
            <person name="Brachat S."/>
            <person name="Lerch A."/>
            <person name="Gates K."/>
            <person name="Steiner S."/>
            <person name="Mohr C."/>
            <person name="Pohlmann R."/>
            <person name="Luedi P."/>
            <person name="Choi S."/>
            <person name="Wing R.A."/>
            <person name="Flavier A."/>
            <person name="Gaffney T.D."/>
            <person name="Philippsen P."/>
        </authorList>
    </citation>
    <scope>NUCLEOTIDE SEQUENCE [LARGE SCALE GENOMIC DNA]</scope>
    <source>
        <strain evidence="4">ATCC 10895 / CBS 109.51 / FGSC 9923 / NRRL Y-1056</strain>
    </source>
</reference>
<keyword evidence="4" id="KW-1185">Reference proteome</keyword>
<dbReference type="AlphaFoldDB" id="Q753K5"/>
<evidence type="ECO:0000313" key="3">
    <source>
        <dbReference type="EMBL" id="AAS53678.1"/>
    </source>
</evidence>
<evidence type="ECO:0000313" key="4">
    <source>
        <dbReference type="Proteomes" id="UP000000591"/>
    </source>
</evidence>
<name>Q753K5_EREGS</name>
<dbReference type="STRING" id="284811.Q753K5"/>